<proteinExistence type="predicted"/>
<protein>
    <submittedName>
        <fullName evidence="1">Uncharacterized protein</fullName>
    </submittedName>
</protein>
<evidence type="ECO:0000313" key="2">
    <source>
        <dbReference type="Proteomes" id="UP000229966"/>
    </source>
</evidence>
<evidence type="ECO:0000313" key="1">
    <source>
        <dbReference type="EMBL" id="PIV25470.1"/>
    </source>
</evidence>
<accession>A0A2M7CIM0</accession>
<comment type="caution">
    <text evidence="1">The sequence shown here is derived from an EMBL/GenBank/DDBJ whole genome shotgun (WGS) entry which is preliminary data.</text>
</comment>
<sequence>MEQIGSNPFLKQDIVSQVEPASAVESWSKVKEILLETPDKAKAISELIEFARQQSNTDLKIGALVKAEISASALSMPGEDLTRLNCLYDIFLELSKIHGQRENALEKAKIKLRTTFGQPGQEHQAFITFQNELGNSSECAENTNKQIFTPEEEKALSAYNQFNLLVRKLDPFDQLCCASLFFPKTDQEKEQIEKWIEVNILDCMASRAKILRKSEKLPAFLILNLLLKGQEQILEHRSFEDPRFIKKIDNLLNQKRKAHANLIALSPVWNQKLADSIFVDLYVNPDKFESPIKSDEHEGKSSVMIVLRKDGDFFSIGERLQNCWEPEPTKGHKKSKLLVGNFWVLTHYFVDKDTTAIASIDKESDRLAMIFIVKKALVNGQQAFVIEDFDFTSFFKSDPHTDANVLPSNKSSRNQAIFNDLVDTIKSANNGETTIYTITEVDSNGDKIFSEAHLKDCEYSTNRQANLGDYMKNQFNQDEFDLCYVAFGQRQRKGKVKLVKLN</sequence>
<dbReference type="AlphaFoldDB" id="A0A2M7CIM0"/>
<reference evidence="2" key="1">
    <citation type="submission" date="2017-09" db="EMBL/GenBank/DDBJ databases">
        <title>Depth-based differentiation of microbial function through sediment-hosted aquifers and enrichment of novel symbionts in the deep terrestrial subsurface.</title>
        <authorList>
            <person name="Probst A.J."/>
            <person name="Ladd B."/>
            <person name="Jarett J.K."/>
            <person name="Geller-Mcgrath D.E."/>
            <person name="Sieber C.M.K."/>
            <person name="Emerson J.B."/>
            <person name="Anantharaman K."/>
            <person name="Thomas B.C."/>
            <person name="Malmstrom R."/>
            <person name="Stieglmeier M."/>
            <person name="Klingl A."/>
            <person name="Woyke T."/>
            <person name="Ryan C.M."/>
            <person name="Banfield J.F."/>
        </authorList>
    </citation>
    <scope>NUCLEOTIDE SEQUENCE [LARGE SCALE GENOMIC DNA]</scope>
</reference>
<dbReference type="Proteomes" id="UP000229966">
    <property type="component" value="Unassembled WGS sequence"/>
</dbReference>
<gene>
    <name evidence="1" type="ORF">COS38_01540</name>
</gene>
<organism evidence="1 2">
    <name type="scientific">Candidatus Berkelbacteria bacterium CG03_land_8_20_14_0_80_40_36</name>
    <dbReference type="NCBI Taxonomy" id="1974509"/>
    <lineage>
        <taxon>Bacteria</taxon>
        <taxon>Candidatus Berkelbacteria</taxon>
    </lineage>
</organism>
<name>A0A2M7CIM0_9BACT</name>
<dbReference type="EMBL" id="PEUM01000039">
    <property type="protein sequence ID" value="PIV25470.1"/>
    <property type="molecule type" value="Genomic_DNA"/>
</dbReference>